<dbReference type="RefSeq" id="WP_232652251.1">
    <property type="nucleotide sequence ID" value="NZ_JAJSBI010000019.1"/>
</dbReference>
<gene>
    <name evidence="1" type="ORF">LJ657_31525</name>
</gene>
<proteinExistence type="predicted"/>
<evidence type="ECO:0000313" key="2">
    <source>
        <dbReference type="Proteomes" id="UP001108029"/>
    </source>
</evidence>
<name>A0A9Q3Z995_9ACTN</name>
<keyword evidence="2" id="KW-1185">Reference proteome</keyword>
<dbReference type="AlphaFoldDB" id="A0A9Q3Z995"/>
<organism evidence="1 2">
    <name type="scientific">Streptomyces guryensis</name>
    <dbReference type="NCBI Taxonomy" id="2886947"/>
    <lineage>
        <taxon>Bacteria</taxon>
        <taxon>Bacillati</taxon>
        <taxon>Actinomycetota</taxon>
        <taxon>Actinomycetes</taxon>
        <taxon>Kitasatosporales</taxon>
        <taxon>Streptomycetaceae</taxon>
        <taxon>Streptomyces</taxon>
    </lineage>
</organism>
<dbReference type="Proteomes" id="UP001108029">
    <property type="component" value="Unassembled WGS sequence"/>
</dbReference>
<accession>A0A9Q3Z995</accession>
<dbReference type="EMBL" id="JAJSBI010000019">
    <property type="protein sequence ID" value="MCD9878069.1"/>
    <property type="molecule type" value="Genomic_DNA"/>
</dbReference>
<reference evidence="1" key="1">
    <citation type="submission" date="2021-12" db="EMBL/GenBank/DDBJ databases">
        <authorList>
            <person name="Lee J.-H."/>
            <person name="Kim S.-B."/>
        </authorList>
    </citation>
    <scope>NUCLEOTIDE SEQUENCE</scope>
    <source>
        <strain evidence="1">NR30</strain>
    </source>
</reference>
<evidence type="ECO:0000313" key="1">
    <source>
        <dbReference type="EMBL" id="MCD9878069.1"/>
    </source>
</evidence>
<sequence>MLNARRFLAAIQQQRLECKRYVRQITQALRERARESPHVIALAEAKAAASRLLTEKRPSE</sequence>
<protein>
    <submittedName>
        <fullName evidence="1">Uncharacterized protein</fullName>
    </submittedName>
</protein>
<comment type="caution">
    <text evidence="1">The sequence shown here is derived from an EMBL/GenBank/DDBJ whole genome shotgun (WGS) entry which is preliminary data.</text>
</comment>